<dbReference type="InterPro" id="IPR039319">
    <property type="entry name" value="ELF3-like"/>
</dbReference>
<gene>
    <name evidence="2" type="ORF">SHERM_15976</name>
</gene>
<dbReference type="AlphaFoldDB" id="A0A9N7R833"/>
<dbReference type="OrthoDB" id="1939092at2759"/>
<keyword evidence="3" id="KW-1185">Reference proteome</keyword>
<dbReference type="GO" id="GO:2000028">
    <property type="term" value="P:regulation of photoperiodism, flowering"/>
    <property type="evidence" value="ECO:0007669"/>
    <property type="project" value="InterPro"/>
</dbReference>
<dbReference type="PANTHER" id="PTHR34281:SF2">
    <property type="entry name" value="PROTEIN EARLY FLOWERING 3"/>
    <property type="match status" value="1"/>
</dbReference>
<evidence type="ECO:0000256" key="1">
    <source>
        <dbReference type="SAM" id="MobiDB-lite"/>
    </source>
</evidence>
<accession>A0A9N7R833</accession>
<reference evidence="2" key="1">
    <citation type="submission" date="2019-12" db="EMBL/GenBank/DDBJ databases">
        <authorList>
            <person name="Scholes J."/>
        </authorList>
    </citation>
    <scope>NUCLEOTIDE SEQUENCE</scope>
</reference>
<sequence length="435" mass="48666">MAMKGVKDVEKEVTCFEEDSVPYHRSKSLVVLPRKCGSGVSSFVTPASLSNVSISKQKVLPDSTDIYPHCSVGLISRSSLRKTNPIIWDPMNDGRANLMMETLKYENIELFNIHEENSKLSENKHTPDASVDGNNFSKVLLMSEAVTDGMLERVKRKRCASVMEIFPQLYLGSGDSNKPGKIEWIIKESPEGKDSGNLDEKRDMADSSKEDSAQSSHLTPDDVVKVIGDSLFQKARRTILDQQKIFSGQILELHRLIKVQRCMARSQQKLLHKNFNANKPPIQFPPMDNFLYANSLDRSKTDTENPTRNQWLVPIKSPSEGLIYKPFPGPCFPSSGFALGNEIGQGYVRHCAVPPVYNPSAENFPSKEEPVEKDCLTLFPMTPSSEAVKDANEGPKSRVVRVVPHNQKSAPESAVRIFESLQEERRLLLRLSSCT</sequence>
<proteinExistence type="predicted"/>
<dbReference type="EMBL" id="CACSLK010013932">
    <property type="protein sequence ID" value="CAA0816108.1"/>
    <property type="molecule type" value="Genomic_DNA"/>
</dbReference>
<comment type="caution">
    <text evidence="2">The sequence shown here is derived from an EMBL/GenBank/DDBJ whole genome shotgun (WGS) entry which is preliminary data.</text>
</comment>
<feature type="region of interest" description="Disordered" evidence="1">
    <location>
        <begin position="187"/>
        <end position="219"/>
    </location>
</feature>
<evidence type="ECO:0000313" key="3">
    <source>
        <dbReference type="Proteomes" id="UP001153555"/>
    </source>
</evidence>
<name>A0A9N7R833_STRHE</name>
<dbReference type="PANTHER" id="PTHR34281">
    <property type="entry name" value="PROTEIN EARLY FLOWERING 3"/>
    <property type="match status" value="1"/>
</dbReference>
<organism evidence="2 3">
    <name type="scientific">Striga hermonthica</name>
    <name type="common">Purple witchweed</name>
    <name type="synonym">Buchnera hermonthica</name>
    <dbReference type="NCBI Taxonomy" id="68872"/>
    <lineage>
        <taxon>Eukaryota</taxon>
        <taxon>Viridiplantae</taxon>
        <taxon>Streptophyta</taxon>
        <taxon>Embryophyta</taxon>
        <taxon>Tracheophyta</taxon>
        <taxon>Spermatophyta</taxon>
        <taxon>Magnoliopsida</taxon>
        <taxon>eudicotyledons</taxon>
        <taxon>Gunneridae</taxon>
        <taxon>Pentapetalae</taxon>
        <taxon>asterids</taxon>
        <taxon>lamiids</taxon>
        <taxon>Lamiales</taxon>
        <taxon>Orobanchaceae</taxon>
        <taxon>Buchnereae</taxon>
        <taxon>Striga</taxon>
    </lineage>
</organism>
<feature type="compositionally biased region" description="Basic and acidic residues" evidence="1">
    <location>
        <begin position="187"/>
        <end position="212"/>
    </location>
</feature>
<protein>
    <submittedName>
        <fullName evidence="2">Uncharacterized protein</fullName>
    </submittedName>
</protein>
<evidence type="ECO:0000313" key="2">
    <source>
        <dbReference type="EMBL" id="CAA0816108.1"/>
    </source>
</evidence>
<dbReference type="Proteomes" id="UP001153555">
    <property type="component" value="Unassembled WGS sequence"/>
</dbReference>